<comment type="caution">
    <text evidence="1">The sequence shown here is derived from an EMBL/GenBank/DDBJ whole genome shotgun (WGS) entry which is preliminary data.</text>
</comment>
<dbReference type="OrthoDB" id="3540641at2"/>
<keyword evidence="2" id="KW-1185">Reference proteome</keyword>
<gene>
    <name evidence="1" type="ORF">BST12_27270</name>
</gene>
<evidence type="ECO:0000313" key="2">
    <source>
        <dbReference type="Proteomes" id="UP000192284"/>
    </source>
</evidence>
<accession>A0A1W9ZAB0</accession>
<protein>
    <submittedName>
        <fullName evidence="1">Uncharacterized protein</fullName>
    </submittedName>
</protein>
<proteinExistence type="predicted"/>
<dbReference type="Proteomes" id="UP000192284">
    <property type="component" value="Unassembled WGS sequence"/>
</dbReference>
<dbReference type="AlphaFoldDB" id="A0A1W9ZAB0"/>
<reference evidence="1 2" key="1">
    <citation type="submission" date="2017-02" db="EMBL/GenBank/DDBJ databases">
        <title>The new phylogeny of genus Mycobacterium.</title>
        <authorList>
            <person name="Tortoli E."/>
            <person name="Trovato A."/>
            <person name="Cirillo D.M."/>
        </authorList>
    </citation>
    <scope>NUCLEOTIDE SEQUENCE [LARGE SCALE GENOMIC DNA]</scope>
    <source>
        <strain evidence="1 2">DSM 45057</strain>
    </source>
</reference>
<organism evidence="1 2">
    <name type="scientific">Mycobacterium angelicum</name>
    <dbReference type="NCBI Taxonomy" id="470074"/>
    <lineage>
        <taxon>Bacteria</taxon>
        <taxon>Bacillati</taxon>
        <taxon>Actinomycetota</taxon>
        <taxon>Actinomycetes</taxon>
        <taxon>Mycobacteriales</taxon>
        <taxon>Mycobacteriaceae</taxon>
        <taxon>Mycobacterium</taxon>
    </lineage>
</organism>
<dbReference type="EMBL" id="MVHE01000101">
    <property type="protein sequence ID" value="ORA09804.1"/>
    <property type="molecule type" value="Genomic_DNA"/>
</dbReference>
<evidence type="ECO:0000313" key="1">
    <source>
        <dbReference type="EMBL" id="ORA09804.1"/>
    </source>
</evidence>
<name>A0A1W9ZAB0_MYCAN</name>
<dbReference type="RefSeq" id="WP_083116304.1">
    <property type="nucleotide sequence ID" value="NZ_JACKTS010000031.1"/>
</dbReference>
<sequence>MTSSPESVAVDLAFDEREFIRQTLEQWGWSASGKPFPFQVLGLPTWDEFRELVGRLSHAIGGGEPLSDLDWARVLFLTEITWASSLVGSGLDFALVTKFSDTEAVGVLRGLQRKIGGYDRAKLLFPEGGRANTAEEIEATERWGEKVRREQQGRRYPPGL</sequence>